<proteinExistence type="predicted"/>
<dbReference type="InterPro" id="IPR049945">
    <property type="entry name" value="AAA_22"/>
</dbReference>
<reference evidence="2 3" key="1">
    <citation type="journal article" date="2015" name="PeerJ">
        <title>First genomic representation of candidate bacterial phylum KSB3 points to enhanced environmental sensing as a trigger of wastewater bulking.</title>
        <authorList>
            <person name="Sekiguchi Y."/>
            <person name="Ohashi A."/>
            <person name="Parks D.H."/>
            <person name="Yamauchi T."/>
            <person name="Tyson G.W."/>
            <person name="Hugenholtz P."/>
        </authorList>
    </citation>
    <scope>NUCLEOTIDE SEQUENCE [LARGE SCALE GENOMIC DNA]</scope>
</reference>
<dbReference type="Pfam" id="PF13401">
    <property type="entry name" value="AAA_22"/>
    <property type="match status" value="1"/>
</dbReference>
<gene>
    <name evidence="2" type="ORF">U14_05132</name>
</gene>
<dbReference type="Proteomes" id="UP000030700">
    <property type="component" value="Unassembled WGS sequence"/>
</dbReference>
<dbReference type="STRING" id="1499966.U14_05132"/>
<dbReference type="EMBL" id="DF820460">
    <property type="protein sequence ID" value="GAK53858.1"/>
    <property type="molecule type" value="Genomic_DNA"/>
</dbReference>
<evidence type="ECO:0000313" key="2">
    <source>
        <dbReference type="EMBL" id="GAK53858.1"/>
    </source>
</evidence>
<sequence length="522" mass="59554">MRFFNTEGPMKPEIHYTIPPLSRWNLDDILTLIARQKYFVVHAPRQTGKTSCLLALQAHLNQSGTYRCLYCNVEVAQAAREDVANAMQAILNDLAVRSGDAWLENLWPDILQRSGAYGAFGTVLTRIAEQSPVPVVLLIDEIDSLVGDTLISMLRQLRGGYDKRPTQFPQSVILCGVRDVRDYRLKTDDGKAAITGGSAFNIKAKSLRLGNFTREELDMLYRQHTDETGQTFEPDALDLLWEFTQGQPWLANALALEVCFELEEGLDRSQPITAAMVETAKEHIVLRRDTHLDQLIDKLREARVRRVIEPILASDDEPGDMPTDDVQYAIDLGLIRPQKPFAISNRIYQEIIPRELIHATEYSITQETAWYVDAATNKLDMNKLLAAFQDFFRQHSEHWLECFAYKEAGPQLLLQAFLQRIVNGGGRVEREYGLGRKRTDLLIIWPHRQGVQKIVLELKLLWNSLEKTLEEGLPQTVEYMDKAATESGHLLVFDRRPGIPWDDKIFAFDRTYHGKTVCVWGC</sequence>
<protein>
    <recommendedName>
        <fullName evidence="1">ORC1/DEAH AAA+ ATPase domain-containing protein</fullName>
    </recommendedName>
</protein>
<dbReference type="HOGENOM" id="CLU_039401_0_0_0"/>
<dbReference type="InterPro" id="IPR027417">
    <property type="entry name" value="P-loop_NTPase"/>
</dbReference>
<feature type="domain" description="ORC1/DEAH AAA+ ATPase" evidence="1">
    <location>
        <begin position="36"/>
        <end position="182"/>
    </location>
</feature>
<name>A0A081BR27_9BACT</name>
<dbReference type="AlphaFoldDB" id="A0A081BR27"/>
<dbReference type="SUPFAM" id="SSF52540">
    <property type="entry name" value="P-loop containing nucleoside triphosphate hydrolases"/>
    <property type="match status" value="1"/>
</dbReference>
<dbReference type="GO" id="GO:0016887">
    <property type="term" value="F:ATP hydrolysis activity"/>
    <property type="evidence" value="ECO:0007669"/>
    <property type="project" value="InterPro"/>
</dbReference>
<organism evidence="2 3">
    <name type="scientific">Candidatus Moduliflexus flocculans</name>
    <dbReference type="NCBI Taxonomy" id="1499966"/>
    <lineage>
        <taxon>Bacteria</taxon>
        <taxon>Candidatus Moduliflexota</taxon>
        <taxon>Candidatus Moduliflexia</taxon>
        <taxon>Candidatus Moduliflexales</taxon>
        <taxon>Candidatus Moduliflexaceae</taxon>
    </lineage>
</organism>
<evidence type="ECO:0000313" key="3">
    <source>
        <dbReference type="Proteomes" id="UP000030700"/>
    </source>
</evidence>
<dbReference type="Gene3D" id="3.40.50.300">
    <property type="entry name" value="P-loop containing nucleotide triphosphate hydrolases"/>
    <property type="match status" value="1"/>
</dbReference>
<accession>A0A081BR27</accession>
<evidence type="ECO:0000259" key="1">
    <source>
        <dbReference type="Pfam" id="PF13401"/>
    </source>
</evidence>
<keyword evidence="3" id="KW-1185">Reference proteome</keyword>